<dbReference type="GO" id="GO:0006094">
    <property type="term" value="P:gluconeogenesis"/>
    <property type="evidence" value="ECO:0007669"/>
    <property type="project" value="UniProtKB-KW"/>
</dbReference>
<organism evidence="7 8">
    <name type="scientific">Diversispora epigaea</name>
    <dbReference type="NCBI Taxonomy" id="1348612"/>
    <lineage>
        <taxon>Eukaryota</taxon>
        <taxon>Fungi</taxon>
        <taxon>Fungi incertae sedis</taxon>
        <taxon>Mucoromycota</taxon>
        <taxon>Glomeromycotina</taxon>
        <taxon>Glomeromycetes</taxon>
        <taxon>Diversisporales</taxon>
        <taxon>Diversisporaceae</taxon>
        <taxon>Diversispora</taxon>
    </lineage>
</organism>
<dbReference type="EC" id="5.3.1.9" evidence="6"/>
<dbReference type="PANTHER" id="PTHR11469">
    <property type="entry name" value="GLUCOSE-6-PHOSPHATE ISOMERASE"/>
    <property type="match status" value="1"/>
</dbReference>
<dbReference type="OrthoDB" id="5831190at2759"/>
<dbReference type="SUPFAM" id="SSF53697">
    <property type="entry name" value="SIS domain"/>
    <property type="match status" value="1"/>
</dbReference>
<evidence type="ECO:0000256" key="5">
    <source>
        <dbReference type="ARBA" id="ARBA00024178"/>
    </source>
</evidence>
<dbReference type="GO" id="GO:0005829">
    <property type="term" value="C:cytosol"/>
    <property type="evidence" value="ECO:0007669"/>
    <property type="project" value="TreeGrafter"/>
</dbReference>
<dbReference type="EMBL" id="PQFF01000020">
    <property type="protein sequence ID" value="RHZ88467.1"/>
    <property type="molecule type" value="Genomic_DNA"/>
</dbReference>
<comment type="pathway">
    <text evidence="6">Carbohydrate degradation; glycolysis; D-glyceraldehyde 3-phosphate and glycerone phosphate from D-glucose: step 2/4.</text>
</comment>
<evidence type="ECO:0000256" key="1">
    <source>
        <dbReference type="ARBA" id="ARBA00006604"/>
    </source>
</evidence>
<name>A0A397JLH0_9GLOM</name>
<sequence>MIGKSIKTVEMELTLCEHKIFVQGIIWGVNSFDQWGVELGKFLAKKIFPELQNKDVTKISSHDASTNELNFYKKNRKD</sequence>
<keyword evidence="2 6" id="KW-0312">Gluconeogenesis</keyword>
<dbReference type="PANTHER" id="PTHR11469:SF1">
    <property type="entry name" value="GLUCOSE-6-PHOSPHATE ISOMERASE"/>
    <property type="match status" value="1"/>
</dbReference>
<dbReference type="GO" id="GO:0006096">
    <property type="term" value="P:glycolytic process"/>
    <property type="evidence" value="ECO:0007669"/>
    <property type="project" value="UniProtKB-UniPathway"/>
</dbReference>
<reference evidence="7 8" key="1">
    <citation type="submission" date="2018-08" db="EMBL/GenBank/DDBJ databases">
        <title>Genome and evolution of the arbuscular mycorrhizal fungus Diversispora epigaea (formerly Glomus versiforme) and its bacterial endosymbionts.</title>
        <authorList>
            <person name="Sun X."/>
            <person name="Fei Z."/>
            <person name="Harrison M."/>
        </authorList>
    </citation>
    <scope>NUCLEOTIDE SEQUENCE [LARGE SCALE GENOMIC DNA]</scope>
    <source>
        <strain evidence="7 8">IT104</strain>
    </source>
</reference>
<keyword evidence="8" id="KW-1185">Reference proteome</keyword>
<evidence type="ECO:0000256" key="6">
    <source>
        <dbReference type="RuleBase" id="RU000612"/>
    </source>
</evidence>
<dbReference type="PROSITE" id="PS00174">
    <property type="entry name" value="P_GLUCOSE_ISOMERASE_2"/>
    <property type="match status" value="1"/>
</dbReference>
<evidence type="ECO:0000313" key="7">
    <source>
        <dbReference type="EMBL" id="RHZ88467.1"/>
    </source>
</evidence>
<dbReference type="GO" id="GO:0048029">
    <property type="term" value="F:monosaccharide binding"/>
    <property type="evidence" value="ECO:0007669"/>
    <property type="project" value="TreeGrafter"/>
</dbReference>
<keyword evidence="4 6" id="KW-0413">Isomerase</keyword>
<dbReference type="InterPro" id="IPR023096">
    <property type="entry name" value="G6P_Isomerase_C"/>
</dbReference>
<comment type="caution">
    <text evidence="7">The sequence shown here is derived from an EMBL/GenBank/DDBJ whole genome shotgun (WGS) entry which is preliminary data.</text>
</comment>
<comment type="similarity">
    <text evidence="1 6">Belongs to the GPI family.</text>
</comment>
<evidence type="ECO:0000256" key="2">
    <source>
        <dbReference type="ARBA" id="ARBA00022432"/>
    </source>
</evidence>
<dbReference type="InterPro" id="IPR046348">
    <property type="entry name" value="SIS_dom_sf"/>
</dbReference>
<keyword evidence="3 6" id="KW-0324">Glycolysis</keyword>
<dbReference type="GO" id="GO:0004347">
    <property type="term" value="F:glucose-6-phosphate isomerase activity"/>
    <property type="evidence" value="ECO:0007669"/>
    <property type="project" value="UniProtKB-EC"/>
</dbReference>
<dbReference type="Gene3D" id="3.40.50.10490">
    <property type="entry name" value="Glucose-6-phosphate isomerase like protein, domain 1"/>
    <property type="match status" value="1"/>
</dbReference>
<dbReference type="UniPathway" id="UPA00109">
    <property type="reaction ID" value="UER00181"/>
</dbReference>
<dbReference type="Pfam" id="PF00342">
    <property type="entry name" value="PGI"/>
    <property type="match status" value="1"/>
</dbReference>
<gene>
    <name evidence="7" type="ORF">Glove_22g14</name>
</gene>
<comment type="function">
    <text evidence="5">In the cytoplasm, catalyzes the conversion of glucose-6-phosphate to fructose-6-phosphate, the second step in glycolysis, and the reverse reaction during gluconeogenesis.</text>
</comment>
<dbReference type="GO" id="GO:0051156">
    <property type="term" value="P:glucose 6-phosphate metabolic process"/>
    <property type="evidence" value="ECO:0007669"/>
    <property type="project" value="TreeGrafter"/>
</dbReference>
<dbReference type="Gene3D" id="1.10.1390.10">
    <property type="match status" value="1"/>
</dbReference>
<dbReference type="STRING" id="1348612.A0A397JLH0"/>
<protein>
    <recommendedName>
        <fullName evidence="6">Glucose-6-phosphate isomerase</fullName>
        <ecNumber evidence="6">5.3.1.9</ecNumber>
    </recommendedName>
</protein>
<comment type="catalytic activity">
    <reaction evidence="6">
        <text>alpha-D-glucose 6-phosphate = beta-D-fructose 6-phosphate</text>
        <dbReference type="Rhea" id="RHEA:11816"/>
        <dbReference type="ChEBI" id="CHEBI:57634"/>
        <dbReference type="ChEBI" id="CHEBI:58225"/>
        <dbReference type="EC" id="5.3.1.9"/>
    </reaction>
</comment>
<dbReference type="Proteomes" id="UP000266861">
    <property type="component" value="Unassembled WGS sequence"/>
</dbReference>
<evidence type="ECO:0000256" key="3">
    <source>
        <dbReference type="ARBA" id="ARBA00023152"/>
    </source>
</evidence>
<dbReference type="PROSITE" id="PS51463">
    <property type="entry name" value="P_GLUCOSE_ISOMERASE_3"/>
    <property type="match status" value="1"/>
</dbReference>
<dbReference type="AlphaFoldDB" id="A0A397JLH0"/>
<dbReference type="InterPro" id="IPR001672">
    <property type="entry name" value="G6P_Isomerase"/>
</dbReference>
<evidence type="ECO:0000313" key="8">
    <source>
        <dbReference type="Proteomes" id="UP000266861"/>
    </source>
</evidence>
<dbReference type="FunFam" id="1.10.1390.10:FF:000001">
    <property type="entry name" value="Glucose-6-phosphate isomerase"/>
    <property type="match status" value="1"/>
</dbReference>
<dbReference type="GO" id="GO:0097367">
    <property type="term" value="F:carbohydrate derivative binding"/>
    <property type="evidence" value="ECO:0007669"/>
    <property type="project" value="InterPro"/>
</dbReference>
<accession>A0A397JLH0</accession>
<dbReference type="InterPro" id="IPR018189">
    <property type="entry name" value="Phosphoglucose_isomerase_CS"/>
</dbReference>
<proteinExistence type="inferred from homology"/>
<evidence type="ECO:0000256" key="4">
    <source>
        <dbReference type="ARBA" id="ARBA00023235"/>
    </source>
</evidence>
<dbReference type="PRINTS" id="PR00662">
    <property type="entry name" value="G6PISOMERASE"/>
</dbReference>